<sequence>MEQQSYGSAQWTPEIFQRGIVAGLFEDRQQAEQAVVDLDANGFNLDNLGIAVADRQQQRDLINATGTQSVEEVAQGGTGLLGTLVNLVRPREPLSGNDLVAVLIGMGLTEEEARHFEQGVERGAILVTVQARGLRTSEAISILRRHGADLALPGPDGQLPLDPGNPADDTGLDLAGG</sequence>
<dbReference type="HOGENOM" id="CLU_1515840_0_0_3"/>
<evidence type="ECO:0000259" key="2">
    <source>
        <dbReference type="Pfam" id="PF11181"/>
    </source>
</evidence>
<accession>U5QE10</accession>
<dbReference type="RefSeq" id="WP_023172163.1">
    <property type="nucleotide sequence ID" value="NC_022600.1"/>
</dbReference>
<dbReference type="Proteomes" id="UP000017396">
    <property type="component" value="Chromosome"/>
</dbReference>
<evidence type="ECO:0000256" key="1">
    <source>
        <dbReference type="SAM" id="MobiDB-lite"/>
    </source>
</evidence>
<dbReference type="InterPro" id="IPR052967">
    <property type="entry name" value="Stress_Response_Assoc"/>
</dbReference>
<dbReference type="Pfam" id="PF11181">
    <property type="entry name" value="YflT"/>
    <property type="match status" value="1"/>
</dbReference>
<dbReference type="AlphaFoldDB" id="U5QE10"/>
<keyword evidence="4" id="KW-1185">Reference proteome</keyword>
<feature type="domain" description="General stress protein 17M-like" evidence="2">
    <location>
        <begin position="22"/>
        <end position="123"/>
    </location>
</feature>
<feature type="compositionally biased region" description="Low complexity" evidence="1">
    <location>
        <begin position="151"/>
        <end position="164"/>
    </location>
</feature>
<protein>
    <recommendedName>
        <fullName evidence="2">General stress protein 17M-like domain-containing protein</fullName>
    </recommendedName>
</protein>
<evidence type="ECO:0000313" key="4">
    <source>
        <dbReference type="Proteomes" id="UP000017396"/>
    </source>
</evidence>
<proteinExistence type="predicted"/>
<reference evidence="3 4" key="1">
    <citation type="journal article" date="2013" name="PLoS ONE">
        <title>Cultivation and Complete Genome Sequencing of Gloeobacter kilaueensis sp. nov., from a Lava Cave in Kilauea Caldera, Hawai'i.</title>
        <authorList>
            <person name="Saw J.H."/>
            <person name="Schatz M."/>
            <person name="Brown M.V."/>
            <person name="Kunkel D.D."/>
            <person name="Foster J.S."/>
            <person name="Shick H."/>
            <person name="Christensen S."/>
            <person name="Hou S."/>
            <person name="Wan X."/>
            <person name="Donachie S.P."/>
        </authorList>
    </citation>
    <scope>NUCLEOTIDE SEQUENCE [LARGE SCALE GENOMIC DNA]</scope>
    <source>
        <strain evidence="4">JS</strain>
    </source>
</reference>
<dbReference type="STRING" id="1183438.GKIL_0862"/>
<dbReference type="KEGG" id="glj:GKIL_0862"/>
<dbReference type="OrthoDB" id="289312at2"/>
<organism evidence="3 4">
    <name type="scientific">Gloeobacter kilaueensis (strain ATCC BAA-2537 / CCAP 1431/1 / ULC 316 / JS1)</name>
    <dbReference type="NCBI Taxonomy" id="1183438"/>
    <lineage>
        <taxon>Bacteria</taxon>
        <taxon>Bacillati</taxon>
        <taxon>Cyanobacteriota</taxon>
        <taxon>Cyanophyceae</taxon>
        <taxon>Gloeobacterales</taxon>
        <taxon>Gloeobacteraceae</taxon>
        <taxon>Gloeobacter</taxon>
    </lineage>
</organism>
<gene>
    <name evidence="3" type="ORF">GKIL_0862</name>
</gene>
<dbReference type="PANTHER" id="PTHR38463">
    <property type="entry name" value="STRESS RESPONSE PROTEIN YSNF"/>
    <property type="match status" value="1"/>
</dbReference>
<dbReference type="EMBL" id="CP003587">
    <property type="protein sequence ID" value="AGY57108.1"/>
    <property type="molecule type" value="Genomic_DNA"/>
</dbReference>
<name>U5QE10_GLOK1</name>
<evidence type="ECO:0000313" key="3">
    <source>
        <dbReference type="EMBL" id="AGY57108.1"/>
    </source>
</evidence>
<dbReference type="PANTHER" id="PTHR38463:SF1">
    <property type="entry name" value="STRESS RESPONSE PROTEIN YSNF"/>
    <property type="match status" value="1"/>
</dbReference>
<dbReference type="InterPro" id="IPR025889">
    <property type="entry name" value="GSP17M-like_dom"/>
</dbReference>
<feature type="region of interest" description="Disordered" evidence="1">
    <location>
        <begin position="151"/>
        <end position="177"/>
    </location>
</feature>